<accession>A0ABQ5NIM6</accession>
<evidence type="ECO:0000256" key="1">
    <source>
        <dbReference type="SAM" id="Phobius"/>
    </source>
</evidence>
<evidence type="ECO:0000313" key="2">
    <source>
        <dbReference type="EMBL" id="GLC88139.1"/>
    </source>
</evidence>
<keyword evidence="1" id="KW-0812">Transmembrane</keyword>
<feature type="transmembrane region" description="Helical" evidence="1">
    <location>
        <begin position="6"/>
        <end position="25"/>
    </location>
</feature>
<dbReference type="NCBIfam" id="NF033232">
    <property type="entry name" value="small_YtzI"/>
    <property type="match status" value="1"/>
</dbReference>
<gene>
    <name evidence="2" type="ORF">LYSBPC_12660</name>
</gene>
<comment type="caution">
    <text evidence="2">The sequence shown here is derived from an EMBL/GenBank/DDBJ whole genome shotgun (WGS) entry which is preliminary data.</text>
</comment>
<protein>
    <recommendedName>
        <fullName evidence="4">YtzI protein</fullName>
    </recommendedName>
</protein>
<reference evidence="2" key="1">
    <citation type="submission" date="2022-08" db="EMBL/GenBank/DDBJ databases">
        <title>Draft genome sequence of Lysinibacillus sp. strain KH24.</title>
        <authorList>
            <person name="Kanbe H."/>
            <person name="Itoh H."/>
        </authorList>
    </citation>
    <scope>NUCLEOTIDE SEQUENCE</scope>
    <source>
        <strain evidence="2">KH24</strain>
    </source>
</reference>
<name>A0ABQ5NIM6_9BACI</name>
<organism evidence="2 3">
    <name type="scientific">Lysinibacillus piscis</name>
    <dbReference type="NCBI Taxonomy" id="2518931"/>
    <lineage>
        <taxon>Bacteria</taxon>
        <taxon>Bacillati</taxon>
        <taxon>Bacillota</taxon>
        <taxon>Bacilli</taxon>
        <taxon>Bacillales</taxon>
        <taxon>Bacillaceae</taxon>
        <taxon>Lysinibacillus</taxon>
    </lineage>
</organism>
<keyword evidence="3" id="KW-1185">Reference proteome</keyword>
<dbReference type="InterPro" id="IPR047753">
    <property type="entry name" value="YtzI-like"/>
</dbReference>
<dbReference type="Proteomes" id="UP001065593">
    <property type="component" value="Unassembled WGS sequence"/>
</dbReference>
<sequence>MSLAILLTIAIMIVIIITCTTIVSINRAYAFQHTIDAKPKKHDTTQK</sequence>
<proteinExistence type="predicted"/>
<dbReference type="RefSeq" id="WP_264987902.1">
    <property type="nucleotide sequence ID" value="NZ_BRZA01000002.1"/>
</dbReference>
<keyword evidence="1" id="KW-1133">Transmembrane helix</keyword>
<evidence type="ECO:0008006" key="4">
    <source>
        <dbReference type="Google" id="ProtNLM"/>
    </source>
</evidence>
<dbReference type="EMBL" id="BRZA01000002">
    <property type="protein sequence ID" value="GLC88139.1"/>
    <property type="molecule type" value="Genomic_DNA"/>
</dbReference>
<evidence type="ECO:0000313" key="3">
    <source>
        <dbReference type="Proteomes" id="UP001065593"/>
    </source>
</evidence>
<keyword evidence="1" id="KW-0472">Membrane</keyword>